<dbReference type="EMBL" id="KB008010">
    <property type="protein sequence ID" value="ELR16067.1"/>
    <property type="molecule type" value="Genomic_DNA"/>
</dbReference>
<evidence type="ECO:0000313" key="2">
    <source>
        <dbReference type="EMBL" id="ELR16067.1"/>
    </source>
</evidence>
<feature type="region of interest" description="Disordered" evidence="1">
    <location>
        <begin position="67"/>
        <end position="107"/>
    </location>
</feature>
<dbReference type="GeneID" id="14916658"/>
<dbReference type="Proteomes" id="UP000011083">
    <property type="component" value="Unassembled WGS sequence"/>
</dbReference>
<protein>
    <submittedName>
        <fullName evidence="2">Uncharacterized protein</fullName>
    </submittedName>
</protein>
<organism evidence="2 3">
    <name type="scientific">Acanthamoeba castellanii (strain ATCC 30010 / Neff)</name>
    <dbReference type="NCBI Taxonomy" id="1257118"/>
    <lineage>
        <taxon>Eukaryota</taxon>
        <taxon>Amoebozoa</taxon>
        <taxon>Discosea</taxon>
        <taxon>Longamoebia</taxon>
        <taxon>Centramoebida</taxon>
        <taxon>Acanthamoebidae</taxon>
        <taxon>Acanthamoeba</taxon>
    </lineage>
</organism>
<dbReference type="KEGG" id="acan:ACA1_224460"/>
<accession>L8GT22</accession>
<evidence type="ECO:0000256" key="1">
    <source>
        <dbReference type="SAM" id="MobiDB-lite"/>
    </source>
</evidence>
<proteinExistence type="predicted"/>
<dbReference type="AlphaFoldDB" id="L8GT22"/>
<reference evidence="2 3" key="1">
    <citation type="journal article" date="2013" name="Genome Biol.">
        <title>Genome of Acanthamoeba castellanii highlights extensive lateral gene transfer and early evolution of tyrosine kinase signaling.</title>
        <authorList>
            <person name="Clarke M."/>
            <person name="Lohan A.J."/>
            <person name="Liu B."/>
            <person name="Lagkouvardos I."/>
            <person name="Roy S."/>
            <person name="Zafar N."/>
            <person name="Bertelli C."/>
            <person name="Schilde C."/>
            <person name="Kianianmomeni A."/>
            <person name="Burglin T.R."/>
            <person name="Frech C."/>
            <person name="Turcotte B."/>
            <person name="Kopec K.O."/>
            <person name="Synnott J.M."/>
            <person name="Choo C."/>
            <person name="Paponov I."/>
            <person name="Finkler A."/>
            <person name="Soon Heng Tan C."/>
            <person name="Hutchins A.P."/>
            <person name="Weinmeier T."/>
            <person name="Rattei T."/>
            <person name="Chu J.S."/>
            <person name="Gimenez G."/>
            <person name="Irimia M."/>
            <person name="Rigden D.J."/>
            <person name="Fitzpatrick D.A."/>
            <person name="Lorenzo-Morales J."/>
            <person name="Bateman A."/>
            <person name="Chiu C.H."/>
            <person name="Tang P."/>
            <person name="Hegemann P."/>
            <person name="Fromm H."/>
            <person name="Raoult D."/>
            <person name="Greub G."/>
            <person name="Miranda-Saavedra D."/>
            <person name="Chen N."/>
            <person name="Nash P."/>
            <person name="Ginger M.L."/>
            <person name="Horn M."/>
            <person name="Schaap P."/>
            <person name="Caler L."/>
            <person name="Loftus B."/>
        </authorList>
    </citation>
    <scope>NUCLEOTIDE SEQUENCE [LARGE SCALE GENOMIC DNA]</scope>
    <source>
        <strain evidence="2 3">Neff</strain>
    </source>
</reference>
<dbReference type="VEuPathDB" id="AmoebaDB:ACA1_224460"/>
<gene>
    <name evidence="2" type="ORF">ACA1_224460</name>
</gene>
<name>L8GT22_ACACF</name>
<feature type="compositionally biased region" description="Low complexity" evidence="1">
    <location>
        <begin position="67"/>
        <end position="77"/>
    </location>
</feature>
<keyword evidence="3" id="KW-1185">Reference proteome</keyword>
<sequence length="184" mass="20190">MGNTKTIILRGLPSSYLGITTIIPTQAKVTLTFTRSTLLQHKSSIINNTGGTDSGCNSLLFLSAQPTTKATPKASPPMHGQGGGSTKKKDHKPQHYGSSTMNMHRPNNRKDMNAKQQFLFDPTLQCTYCTHPRHSVKQCDTKCKAALLQQECTYIAIEHPLPPVKMLLVGSTDAVHNHTQSQQH</sequence>
<evidence type="ECO:0000313" key="3">
    <source>
        <dbReference type="Proteomes" id="UP000011083"/>
    </source>
</evidence>
<dbReference type="RefSeq" id="XP_004338080.1">
    <property type="nucleotide sequence ID" value="XM_004338032.1"/>
</dbReference>